<dbReference type="Gene3D" id="3.40.50.300">
    <property type="entry name" value="P-loop containing nucleotide triphosphate hydrolases"/>
    <property type="match status" value="1"/>
</dbReference>
<dbReference type="Proteomes" id="UP001189429">
    <property type="component" value="Unassembled WGS sequence"/>
</dbReference>
<organism evidence="1 2">
    <name type="scientific">Prorocentrum cordatum</name>
    <dbReference type="NCBI Taxonomy" id="2364126"/>
    <lineage>
        <taxon>Eukaryota</taxon>
        <taxon>Sar</taxon>
        <taxon>Alveolata</taxon>
        <taxon>Dinophyceae</taxon>
        <taxon>Prorocentrales</taxon>
        <taxon>Prorocentraceae</taxon>
        <taxon>Prorocentrum</taxon>
    </lineage>
</organism>
<accession>A0ABN9SX62</accession>
<gene>
    <name evidence="1" type="ORF">PCOR1329_LOCUS33430</name>
</gene>
<sequence length="154" mass="18138">MKCSIWPLDKCKQDCLTNSLDRYWRQCKERRCGFKVFPEHLASCTSGPKYFRDIGLSKVIILERRNHTAQYESLAKAYATGDWGWGLGGSVDPEWRNKHPQEEFERSVNDWYSTLRELYNTSLHVYVEDYIALPVQRRRVSYYLKSDISSPSLT</sequence>
<evidence type="ECO:0000313" key="2">
    <source>
        <dbReference type="Proteomes" id="UP001189429"/>
    </source>
</evidence>
<evidence type="ECO:0000313" key="1">
    <source>
        <dbReference type="EMBL" id="CAK0837157.1"/>
    </source>
</evidence>
<dbReference type="EMBL" id="CAUYUJ010014047">
    <property type="protein sequence ID" value="CAK0837157.1"/>
    <property type="molecule type" value="Genomic_DNA"/>
</dbReference>
<proteinExistence type="predicted"/>
<reference evidence="1" key="1">
    <citation type="submission" date="2023-10" db="EMBL/GenBank/DDBJ databases">
        <authorList>
            <person name="Chen Y."/>
            <person name="Shah S."/>
            <person name="Dougan E. K."/>
            <person name="Thang M."/>
            <person name="Chan C."/>
        </authorList>
    </citation>
    <scope>NUCLEOTIDE SEQUENCE [LARGE SCALE GENOMIC DNA]</scope>
</reference>
<dbReference type="InterPro" id="IPR027417">
    <property type="entry name" value="P-loop_NTPase"/>
</dbReference>
<name>A0ABN9SX62_9DINO</name>
<comment type="caution">
    <text evidence="1">The sequence shown here is derived from an EMBL/GenBank/DDBJ whole genome shotgun (WGS) entry which is preliminary data.</text>
</comment>
<keyword evidence="2" id="KW-1185">Reference proteome</keyword>
<protein>
    <submittedName>
        <fullName evidence="1">Uncharacterized protein</fullName>
    </submittedName>
</protein>